<evidence type="ECO:0000256" key="4">
    <source>
        <dbReference type="ARBA" id="ARBA00047806"/>
    </source>
</evidence>
<feature type="domain" description="Peptide methionine sulphoxide reductase MsrA" evidence="6">
    <location>
        <begin position="2"/>
        <end position="122"/>
    </location>
</feature>
<accession>A0ABS4K930</accession>
<gene>
    <name evidence="7" type="ORF">J2Z44_003692</name>
</gene>
<dbReference type="Pfam" id="PF01625">
    <property type="entry name" value="PMSR"/>
    <property type="match status" value="1"/>
</dbReference>
<reference evidence="7 8" key="1">
    <citation type="submission" date="2021-03" db="EMBL/GenBank/DDBJ databases">
        <title>Genomic Encyclopedia of Type Strains, Phase IV (KMG-IV): sequencing the most valuable type-strain genomes for metagenomic binning, comparative biology and taxonomic classification.</title>
        <authorList>
            <person name="Goeker M."/>
        </authorList>
    </citation>
    <scope>NUCLEOTIDE SEQUENCE [LARGE SCALE GENOMIC DNA]</scope>
    <source>
        <strain evidence="7 8">DSM 28650</strain>
    </source>
</reference>
<name>A0ABS4K930_9CLOT</name>
<dbReference type="InterPro" id="IPR036509">
    <property type="entry name" value="Met_Sox_Rdtase_MsrA_sf"/>
</dbReference>
<dbReference type="SUPFAM" id="SSF55068">
    <property type="entry name" value="Peptide methionine sulfoxide reductase"/>
    <property type="match status" value="1"/>
</dbReference>
<dbReference type="EMBL" id="JAGGLL010000039">
    <property type="protein sequence ID" value="MBP2023850.1"/>
    <property type="molecule type" value="Genomic_DNA"/>
</dbReference>
<dbReference type="Proteomes" id="UP001519308">
    <property type="component" value="Unassembled WGS sequence"/>
</dbReference>
<keyword evidence="3 7" id="KW-0560">Oxidoreductase</keyword>
<comment type="catalytic activity">
    <reaction evidence="5">
        <text>[thioredoxin]-disulfide + L-methionine + H2O = L-methionine (S)-S-oxide + [thioredoxin]-dithiol</text>
        <dbReference type="Rhea" id="RHEA:19993"/>
        <dbReference type="Rhea" id="RHEA-COMP:10698"/>
        <dbReference type="Rhea" id="RHEA-COMP:10700"/>
        <dbReference type="ChEBI" id="CHEBI:15377"/>
        <dbReference type="ChEBI" id="CHEBI:29950"/>
        <dbReference type="ChEBI" id="CHEBI:50058"/>
        <dbReference type="ChEBI" id="CHEBI:57844"/>
        <dbReference type="ChEBI" id="CHEBI:58772"/>
        <dbReference type="EC" id="1.8.4.11"/>
    </reaction>
</comment>
<evidence type="ECO:0000259" key="6">
    <source>
        <dbReference type="Pfam" id="PF01625"/>
    </source>
</evidence>
<evidence type="ECO:0000256" key="3">
    <source>
        <dbReference type="ARBA" id="ARBA00023002"/>
    </source>
</evidence>
<evidence type="ECO:0000256" key="1">
    <source>
        <dbReference type="ARBA" id="ARBA00005591"/>
    </source>
</evidence>
<dbReference type="EC" id="1.8.4.11" evidence="2"/>
<comment type="similarity">
    <text evidence="1">Belongs to the MsrA Met sulfoxide reductase family.</text>
</comment>
<evidence type="ECO:0000256" key="2">
    <source>
        <dbReference type="ARBA" id="ARBA00012502"/>
    </source>
</evidence>
<dbReference type="GO" id="GO:0008113">
    <property type="term" value="F:peptide-methionine (S)-S-oxide reductase activity"/>
    <property type="evidence" value="ECO:0007669"/>
    <property type="project" value="UniProtKB-EC"/>
</dbReference>
<keyword evidence="8" id="KW-1185">Reference proteome</keyword>
<comment type="caution">
    <text evidence="7">The sequence shown here is derived from an EMBL/GenBank/DDBJ whole genome shotgun (WGS) entry which is preliminary data.</text>
</comment>
<dbReference type="PANTHER" id="PTHR43774">
    <property type="entry name" value="PEPTIDE METHIONINE SULFOXIDE REDUCTASE"/>
    <property type="match status" value="1"/>
</dbReference>
<evidence type="ECO:0000313" key="7">
    <source>
        <dbReference type="EMBL" id="MBP2023850.1"/>
    </source>
</evidence>
<dbReference type="InterPro" id="IPR002569">
    <property type="entry name" value="Met_Sox_Rdtase_MsrA_dom"/>
</dbReference>
<dbReference type="PANTHER" id="PTHR43774:SF1">
    <property type="entry name" value="PEPTIDE METHIONINE SULFOXIDE REDUCTASE MSRA 2"/>
    <property type="match status" value="1"/>
</dbReference>
<dbReference type="Gene3D" id="3.30.1060.10">
    <property type="entry name" value="Peptide methionine sulphoxide reductase MsrA"/>
    <property type="match status" value="1"/>
</dbReference>
<organism evidence="7 8">
    <name type="scientific">Clostridium punense</name>
    <dbReference type="NCBI Taxonomy" id="1054297"/>
    <lineage>
        <taxon>Bacteria</taxon>
        <taxon>Bacillati</taxon>
        <taxon>Bacillota</taxon>
        <taxon>Clostridia</taxon>
        <taxon>Eubacteriales</taxon>
        <taxon>Clostridiaceae</taxon>
        <taxon>Clostridium</taxon>
    </lineage>
</organism>
<evidence type="ECO:0000313" key="8">
    <source>
        <dbReference type="Proteomes" id="UP001519308"/>
    </source>
</evidence>
<comment type="catalytic activity">
    <reaction evidence="4">
        <text>L-methionyl-[protein] + [thioredoxin]-disulfide + H2O = L-methionyl-(S)-S-oxide-[protein] + [thioredoxin]-dithiol</text>
        <dbReference type="Rhea" id="RHEA:14217"/>
        <dbReference type="Rhea" id="RHEA-COMP:10698"/>
        <dbReference type="Rhea" id="RHEA-COMP:10700"/>
        <dbReference type="Rhea" id="RHEA-COMP:12313"/>
        <dbReference type="Rhea" id="RHEA-COMP:12315"/>
        <dbReference type="ChEBI" id="CHEBI:15377"/>
        <dbReference type="ChEBI" id="CHEBI:16044"/>
        <dbReference type="ChEBI" id="CHEBI:29950"/>
        <dbReference type="ChEBI" id="CHEBI:44120"/>
        <dbReference type="ChEBI" id="CHEBI:50058"/>
        <dbReference type="EC" id="1.8.4.11"/>
    </reaction>
</comment>
<sequence>MVEGIYRTRVGYCGGIADNPSYRNIKDYSEAFEFDYDGDLITYDSIIETFWYSHTPENRTGKTQYKSIIFYRNQEEKIIAEDSRKRFENQVGRSFNTEIRPLSKFYLAENYHQKFFLQNVQEIRKDFIEIYPNIMDFINSTSAMKVNSYCKGNGTLKRLKQEIESFGLSSQGEKALLDIVEGYGK</sequence>
<protein>
    <recommendedName>
        <fullName evidence="2">peptide-methionine (S)-S-oxide reductase</fullName>
        <ecNumber evidence="2">1.8.4.11</ecNumber>
    </recommendedName>
</protein>
<evidence type="ECO:0000256" key="5">
    <source>
        <dbReference type="ARBA" id="ARBA00048782"/>
    </source>
</evidence>
<proteinExistence type="inferred from homology"/>